<dbReference type="Proteomes" id="UP000694388">
    <property type="component" value="Unplaced"/>
</dbReference>
<evidence type="ECO:0000259" key="2">
    <source>
        <dbReference type="PROSITE" id="PS50304"/>
    </source>
</evidence>
<reference evidence="3" key="2">
    <citation type="submission" date="2025-09" db="UniProtKB">
        <authorList>
            <consortium name="Ensembl"/>
        </authorList>
    </citation>
    <scope>IDENTIFICATION</scope>
</reference>
<dbReference type="SUPFAM" id="SSF63748">
    <property type="entry name" value="Tudor/PWWP/MBT"/>
    <property type="match status" value="1"/>
</dbReference>
<feature type="region of interest" description="Disordered" evidence="1">
    <location>
        <begin position="223"/>
        <end position="259"/>
    </location>
</feature>
<dbReference type="PROSITE" id="PS50304">
    <property type="entry name" value="TUDOR"/>
    <property type="match status" value="1"/>
</dbReference>
<dbReference type="GeneTree" id="ENSGT00940000159922"/>
<dbReference type="InterPro" id="IPR002999">
    <property type="entry name" value="Tudor"/>
</dbReference>
<proteinExistence type="predicted"/>
<name>A0A8C4R019_EPTBU</name>
<sequence>MLYHSVFKIPMEEITSAVELFRTYVRKNKVKESSVMTFDEAPNEALSKTECGTGDVETCSQDKFKVKLEKNKFHSEIVPRMPFPFKALKCLDSEIYRNVEYDVWLEDQKVAHRQRPDPQVGGAYQYRVGDKCQVRVEVGGQYYNAHVQELTSEEGPVTVFIEELAEKHQVEIKDLKPMSQVTPLPTWNLMPRRKMSYYVKYPGQYCRNSEGEANVRKRVVRQGHSREVGSPVSLSRGSLVPPQRMQSDGRYHSRGGAQQCPPQVPPNHFGLHLHRSNASVRRGTGRSCARFPYRFCTFPCTFAFVVRITWQNNIFMSCKCLLPFADVFTN</sequence>
<accession>A0A8C4R019</accession>
<protein>
    <recommendedName>
        <fullName evidence="2">Tudor domain-containing protein</fullName>
    </recommendedName>
</protein>
<evidence type="ECO:0000256" key="1">
    <source>
        <dbReference type="SAM" id="MobiDB-lite"/>
    </source>
</evidence>
<evidence type="ECO:0000313" key="4">
    <source>
        <dbReference type="Proteomes" id="UP000694388"/>
    </source>
</evidence>
<organism evidence="3 4">
    <name type="scientific">Eptatretus burgeri</name>
    <name type="common">Inshore hagfish</name>
    <dbReference type="NCBI Taxonomy" id="7764"/>
    <lineage>
        <taxon>Eukaryota</taxon>
        <taxon>Metazoa</taxon>
        <taxon>Chordata</taxon>
        <taxon>Craniata</taxon>
        <taxon>Vertebrata</taxon>
        <taxon>Cyclostomata</taxon>
        <taxon>Myxini</taxon>
        <taxon>Myxiniformes</taxon>
        <taxon>Myxinidae</taxon>
        <taxon>Eptatretinae</taxon>
        <taxon>Eptatretus</taxon>
    </lineage>
</organism>
<dbReference type="Ensembl" id="ENSEBUT00000023786.1">
    <property type="protein sequence ID" value="ENSEBUP00000023210.1"/>
    <property type="gene ID" value="ENSEBUG00000014294.1"/>
</dbReference>
<dbReference type="AlphaFoldDB" id="A0A8C4R019"/>
<dbReference type="Gene3D" id="2.30.30.140">
    <property type="match status" value="1"/>
</dbReference>
<evidence type="ECO:0000313" key="3">
    <source>
        <dbReference type="Ensembl" id="ENSEBUP00000023210.1"/>
    </source>
</evidence>
<reference evidence="3" key="1">
    <citation type="submission" date="2025-08" db="UniProtKB">
        <authorList>
            <consortium name="Ensembl"/>
        </authorList>
    </citation>
    <scope>IDENTIFICATION</scope>
</reference>
<keyword evidence="4" id="KW-1185">Reference proteome</keyword>
<feature type="domain" description="Tudor" evidence="2">
    <location>
        <begin position="125"/>
        <end position="185"/>
    </location>
</feature>